<evidence type="ECO:0000259" key="1">
    <source>
        <dbReference type="Pfam" id="PF13480"/>
    </source>
</evidence>
<dbReference type="RefSeq" id="WP_380579525.1">
    <property type="nucleotide sequence ID" value="NZ_JBHSQJ010000010.1"/>
</dbReference>
<reference evidence="3" key="1">
    <citation type="journal article" date="2019" name="Int. J. Syst. Evol. Microbiol.">
        <title>The Global Catalogue of Microorganisms (GCM) 10K type strain sequencing project: providing services to taxonomists for standard genome sequencing and annotation.</title>
        <authorList>
            <consortium name="The Broad Institute Genomics Platform"/>
            <consortium name="The Broad Institute Genome Sequencing Center for Infectious Disease"/>
            <person name="Wu L."/>
            <person name="Ma J."/>
        </authorList>
    </citation>
    <scope>NUCLEOTIDE SEQUENCE [LARGE SCALE GENOMIC DNA]</scope>
    <source>
        <strain evidence="3">JCM 4816</strain>
    </source>
</reference>
<sequence length="360" mass="39210">MTIRQERSRRGSRRPVSESGLDVVVAESVAELDLDAWSSVVEAAAAPVQYTASYLRAYEAAPLSTFTTARYLRVVDGDRTLAVLPLYLQERPDPYDALRGAGLPIGSGRALLGHNWYCYDTQVPLLPEVGARPALRDRVLRTALCAATELGEDLGAPVTGLVNVAQNDPLLDVARRSGWQTAPIVDRFQLPLAGLTSHDDYLATLGPRTRRTVRQYLRRAADAGVTTSVTPPTPATLRTVCALSRRTAAKYGSAGMYPEEAFVDFVMRLREHALVVRVDLGPQTLAAAVVLLDAQRLHMWVGGTSHATVHSFSPNYLLWATEIGTAIELGKAWVEGGRANRPMKERHGMRALPLFACLTG</sequence>
<evidence type="ECO:0000313" key="3">
    <source>
        <dbReference type="Proteomes" id="UP001596174"/>
    </source>
</evidence>
<gene>
    <name evidence="2" type="ORF">ACFP3V_03440</name>
</gene>
<dbReference type="EC" id="2.3.1.-" evidence="2"/>
<feature type="domain" description="BioF2-like acetyltransferase" evidence="1">
    <location>
        <begin position="208"/>
        <end position="344"/>
    </location>
</feature>
<dbReference type="InterPro" id="IPR016181">
    <property type="entry name" value="Acyl_CoA_acyltransferase"/>
</dbReference>
<name>A0ABW1FUZ4_9ACTN</name>
<proteinExistence type="predicted"/>
<dbReference type="SUPFAM" id="SSF55729">
    <property type="entry name" value="Acyl-CoA N-acyltransferases (Nat)"/>
    <property type="match status" value="1"/>
</dbReference>
<keyword evidence="3" id="KW-1185">Reference proteome</keyword>
<organism evidence="2 3">
    <name type="scientific">Streptacidiphilus monticola</name>
    <dbReference type="NCBI Taxonomy" id="2161674"/>
    <lineage>
        <taxon>Bacteria</taxon>
        <taxon>Bacillati</taxon>
        <taxon>Actinomycetota</taxon>
        <taxon>Actinomycetes</taxon>
        <taxon>Kitasatosporales</taxon>
        <taxon>Streptomycetaceae</taxon>
        <taxon>Streptacidiphilus</taxon>
    </lineage>
</organism>
<dbReference type="Pfam" id="PF13480">
    <property type="entry name" value="Acetyltransf_6"/>
    <property type="match status" value="1"/>
</dbReference>
<dbReference type="EMBL" id="JBHSQJ010000010">
    <property type="protein sequence ID" value="MFC5906275.1"/>
    <property type="molecule type" value="Genomic_DNA"/>
</dbReference>
<dbReference type="GO" id="GO:0016746">
    <property type="term" value="F:acyltransferase activity"/>
    <property type="evidence" value="ECO:0007669"/>
    <property type="project" value="UniProtKB-KW"/>
</dbReference>
<evidence type="ECO:0000313" key="2">
    <source>
        <dbReference type="EMBL" id="MFC5906275.1"/>
    </source>
</evidence>
<dbReference type="Gene3D" id="3.40.630.30">
    <property type="match status" value="1"/>
</dbReference>
<keyword evidence="2" id="KW-0012">Acyltransferase</keyword>
<comment type="caution">
    <text evidence="2">The sequence shown here is derived from an EMBL/GenBank/DDBJ whole genome shotgun (WGS) entry which is preliminary data.</text>
</comment>
<dbReference type="Proteomes" id="UP001596174">
    <property type="component" value="Unassembled WGS sequence"/>
</dbReference>
<protein>
    <submittedName>
        <fullName evidence="2">GNAT family N-acetyltransferase</fullName>
        <ecNumber evidence="2">2.3.1.-</ecNumber>
    </submittedName>
</protein>
<accession>A0ABW1FUZ4</accession>
<dbReference type="InterPro" id="IPR038740">
    <property type="entry name" value="BioF2-like_GNAT_dom"/>
</dbReference>
<keyword evidence="2" id="KW-0808">Transferase</keyword>